<sequence>MPILLLLNGNISNIGIMLDNSIPYILRAMLLSNIMSILLLLNGNISNIDIMFYNSNVYINKFLFFFYLIHYNLTHNMLCVNFYNRIIFFIF</sequence>
<keyword evidence="1" id="KW-0472">Membrane</keyword>
<organism evidence="2">
    <name type="scientific">Catovirus CTV1</name>
    <dbReference type="NCBI Taxonomy" id="1977631"/>
    <lineage>
        <taxon>Viruses</taxon>
        <taxon>Varidnaviria</taxon>
        <taxon>Bamfordvirae</taxon>
        <taxon>Nucleocytoviricota</taxon>
        <taxon>Megaviricetes</taxon>
        <taxon>Imitervirales</taxon>
        <taxon>Mimiviridae</taxon>
        <taxon>Klosneuvirinae</taxon>
        <taxon>Catovirus</taxon>
    </lineage>
</organism>
<reference evidence="2" key="1">
    <citation type="journal article" date="2017" name="Science">
        <title>Giant viruses with an expanded complement of translation system components.</title>
        <authorList>
            <person name="Schulz F."/>
            <person name="Yutin N."/>
            <person name="Ivanova N.N."/>
            <person name="Ortega D.R."/>
            <person name="Lee T.K."/>
            <person name="Vierheilig J."/>
            <person name="Daims H."/>
            <person name="Horn M."/>
            <person name="Wagner M."/>
            <person name="Jensen G.J."/>
            <person name="Kyrpides N.C."/>
            <person name="Koonin E.V."/>
            <person name="Woyke T."/>
        </authorList>
    </citation>
    <scope>NUCLEOTIDE SEQUENCE</scope>
    <source>
        <strain evidence="2">CTV1</strain>
    </source>
</reference>
<evidence type="ECO:0000256" key="1">
    <source>
        <dbReference type="SAM" id="Phobius"/>
    </source>
</evidence>
<feature type="transmembrane region" description="Helical" evidence="1">
    <location>
        <begin position="62"/>
        <end position="83"/>
    </location>
</feature>
<proteinExistence type="predicted"/>
<evidence type="ECO:0000313" key="2">
    <source>
        <dbReference type="EMBL" id="ARF07973.1"/>
    </source>
</evidence>
<gene>
    <name evidence="2" type="ORF">Catovirus_1_23</name>
</gene>
<name>A0A1V0S8D9_9VIRU</name>
<dbReference type="EMBL" id="KY684083">
    <property type="protein sequence ID" value="ARF07973.1"/>
    <property type="molecule type" value="Genomic_DNA"/>
</dbReference>
<feature type="transmembrane region" description="Helical" evidence="1">
    <location>
        <begin position="22"/>
        <end position="41"/>
    </location>
</feature>
<accession>A0A1V0S8D9</accession>
<keyword evidence="1" id="KW-0812">Transmembrane</keyword>
<protein>
    <submittedName>
        <fullName evidence="2">Uncharacterized protein</fullName>
    </submittedName>
</protein>
<keyword evidence="1" id="KW-1133">Transmembrane helix</keyword>